<evidence type="ECO:0000313" key="2">
    <source>
        <dbReference type="Proteomes" id="UP001463665"/>
    </source>
</evidence>
<dbReference type="Proteomes" id="UP001463665">
    <property type="component" value="Chromosome"/>
</dbReference>
<reference evidence="1 2" key="1">
    <citation type="submission" date="2024-04" db="EMBL/GenBank/DDBJ databases">
        <title>Genome sequencing and assembly of rice foliar adapted Chryseobacterium endophyticum OsEnb-ALM-A6.</title>
        <authorList>
            <person name="Kumar S."/>
            <person name="Javed M."/>
            <person name="Chouhan V."/>
            <person name="Charishma K."/>
            <person name="Patel A."/>
            <person name="Kumar M."/>
            <person name="Sahu K.P."/>
            <person name="Kumar A."/>
        </authorList>
    </citation>
    <scope>NUCLEOTIDE SEQUENCE [LARGE SCALE GENOMIC DNA]</scope>
    <source>
        <strain evidence="1 2">OsEnb-ALM-A6</strain>
    </source>
</reference>
<organism evidence="1 2">
    <name type="scientific">Chryseobacterium endophyticum</name>
    <dbReference type="NCBI Taxonomy" id="1854762"/>
    <lineage>
        <taxon>Bacteria</taxon>
        <taxon>Pseudomonadati</taxon>
        <taxon>Bacteroidota</taxon>
        <taxon>Flavobacteriia</taxon>
        <taxon>Flavobacteriales</taxon>
        <taxon>Weeksellaceae</taxon>
        <taxon>Chryseobacterium group</taxon>
        <taxon>Chryseobacterium</taxon>
    </lineage>
</organism>
<accession>A0AAU6WLA2</accession>
<protein>
    <submittedName>
        <fullName evidence="1">Uncharacterized protein</fullName>
    </submittedName>
</protein>
<dbReference type="AlphaFoldDB" id="A0AAU6WLA2"/>
<keyword evidence="2" id="KW-1185">Reference proteome</keyword>
<dbReference type="EMBL" id="CP154834">
    <property type="protein sequence ID" value="XAO73742.1"/>
    <property type="molecule type" value="Genomic_DNA"/>
</dbReference>
<sequence>MKPYEKKTAPVAAGLMIFTAMQTQVRIVNNTVNSSVSNSPAFIDASSNTAVNGSANIGKGLIFPRVDLSALASFPGVTSGIPNSFPTRFDGMIVYNTAASGVAGVGSTMGILTPGFWYYENKSLSVNGGQWKPIGGNTLGIPSGSATTGSVIALTGS</sequence>
<proteinExistence type="predicted"/>
<dbReference type="RefSeq" id="WP_345766143.1">
    <property type="nucleotide sequence ID" value="NZ_CP154834.1"/>
</dbReference>
<name>A0AAU6WLA2_9FLAO</name>
<evidence type="ECO:0000313" key="1">
    <source>
        <dbReference type="EMBL" id="XAO73742.1"/>
    </source>
</evidence>
<gene>
    <name evidence="1" type="ORF">AAFP95_18795</name>
</gene>